<protein>
    <submittedName>
        <fullName evidence="2">Uncharacterized protein</fullName>
    </submittedName>
</protein>
<evidence type="ECO:0000256" key="1">
    <source>
        <dbReference type="SAM" id="SignalP"/>
    </source>
</evidence>
<dbReference type="HOGENOM" id="CLU_749894_0_0_11"/>
<accession>D2ARW6</accession>
<sequence length="369" mass="39533">MRLLLAAATGAAVFATGTATAFATQTSATAVACALNTADVTAITFGDAYVPLKDDATVDFEATLKDAWKLVEGKVDRNITAVTAEFQRVGETAWNSATIEALPAVPAPPAAGTTPTLPTADVKLKGSFKVTKDNKDGNWQVRLHVSRSGASSDSCKEVTVSPQVKYVSASVTDPVVVSAGEETEVVVKANVVGASSVTARLFSNDSNDSVDLELSKSNTANQWYRETWFDDDYATGSWTLELVAARGKESVKIEKADTFWVQTGTSKSKKAKSKVSFDVSANKVKKGKKVRLYGKVYRGSSAYSGKMIELYSKKKGSASWKFAYFVKANGSGKFSKTVKPKTDAYWRAQVPGTSKTYGSKSGYEFVDVR</sequence>
<dbReference type="AlphaFoldDB" id="D2ARW6"/>
<evidence type="ECO:0000313" key="3">
    <source>
        <dbReference type="Proteomes" id="UP000002029"/>
    </source>
</evidence>
<feature type="chain" id="PRO_5038387412" evidence="1">
    <location>
        <begin position="22"/>
        <end position="369"/>
    </location>
</feature>
<feature type="signal peptide" evidence="1">
    <location>
        <begin position="1"/>
        <end position="21"/>
    </location>
</feature>
<reference evidence="2 3" key="1">
    <citation type="journal article" date="2010" name="Stand. Genomic Sci.">
        <title>Complete genome sequence of Streptosporangium roseum type strain (NI 9100).</title>
        <authorList>
            <person name="Nolan M."/>
            <person name="Sikorski J."/>
            <person name="Jando M."/>
            <person name="Lucas S."/>
            <person name="Lapidus A."/>
            <person name="Glavina Del Rio T."/>
            <person name="Chen F."/>
            <person name="Tice H."/>
            <person name="Pitluck S."/>
            <person name="Cheng J.F."/>
            <person name="Chertkov O."/>
            <person name="Sims D."/>
            <person name="Meincke L."/>
            <person name="Brettin T."/>
            <person name="Han C."/>
            <person name="Detter J.C."/>
            <person name="Bruce D."/>
            <person name="Goodwin L."/>
            <person name="Land M."/>
            <person name="Hauser L."/>
            <person name="Chang Y.J."/>
            <person name="Jeffries C.D."/>
            <person name="Ivanova N."/>
            <person name="Mavromatis K."/>
            <person name="Mikhailova N."/>
            <person name="Chen A."/>
            <person name="Palaniappan K."/>
            <person name="Chain P."/>
            <person name="Rohde M."/>
            <person name="Goker M."/>
            <person name="Bristow J."/>
            <person name="Eisen J.A."/>
            <person name="Markowitz V."/>
            <person name="Hugenholtz P."/>
            <person name="Kyrpides N.C."/>
            <person name="Klenk H.P."/>
        </authorList>
    </citation>
    <scope>NUCLEOTIDE SEQUENCE [LARGE SCALE GENOMIC DNA]</scope>
    <source>
        <strain evidence="3">ATCC 12428 / DSM 43021 / JCM 3005 / NI 9100</strain>
    </source>
</reference>
<dbReference type="PROSITE" id="PS51257">
    <property type="entry name" value="PROKAR_LIPOPROTEIN"/>
    <property type="match status" value="1"/>
</dbReference>
<dbReference type="eggNOG" id="COG3757">
    <property type="taxonomic scope" value="Bacteria"/>
</dbReference>
<evidence type="ECO:0000313" key="2">
    <source>
        <dbReference type="EMBL" id="ACZ84645.1"/>
    </source>
</evidence>
<dbReference type="KEGG" id="sro:Sros_1654"/>
<organism evidence="2 3">
    <name type="scientific">Streptosporangium roseum (strain ATCC 12428 / DSM 43021 / JCM 3005 / KCTC 9067 / NCIMB 10171 / NRRL 2505 / NI 9100)</name>
    <dbReference type="NCBI Taxonomy" id="479432"/>
    <lineage>
        <taxon>Bacteria</taxon>
        <taxon>Bacillati</taxon>
        <taxon>Actinomycetota</taxon>
        <taxon>Actinomycetes</taxon>
        <taxon>Streptosporangiales</taxon>
        <taxon>Streptosporangiaceae</taxon>
        <taxon>Streptosporangium</taxon>
    </lineage>
</organism>
<name>D2ARW6_STRRD</name>
<keyword evidence="3" id="KW-1185">Reference proteome</keyword>
<keyword evidence="1" id="KW-0732">Signal</keyword>
<dbReference type="EMBL" id="CP001814">
    <property type="protein sequence ID" value="ACZ84645.1"/>
    <property type="molecule type" value="Genomic_DNA"/>
</dbReference>
<dbReference type="Proteomes" id="UP000002029">
    <property type="component" value="Chromosome"/>
</dbReference>
<gene>
    <name evidence="2" type="ordered locus">Sros_1654</name>
</gene>
<proteinExistence type="predicted"/>
<dbReference type="OrthoDB" id="3511250at2"/>
<dbReference type="RefSeq" id="WP_012888390.1">
    <property type="nucleotide sequence ID" value="NC_013595.1"/>
</dbReference>